<accession>A0ABQ8FUX6</accession>
<evidence type="ECO:0000256" key="1">
    <source>
        <dbReference type="SAM" id="MobiDB-lite"/>
    </source>
</evidence>
<feature type="region of interest" description="Disordered" evidence="1">
    <location>
        <begin position="117"/>
        <end position="141"/>
    </location>
</feature>
<dbReference type="Proteomes" id="UP000774617">
    <property type="component" value="Unassembled WGS sequence"/>
</dbReference>
<keyword evidence="3" id="KW-1185">Reference proteome</keyword>
<sequence>MRLLVLQVLRPHRQHPQDCLCITWLDGLLKDCPRTGTCRMRAIAGGRRGLFLPLRSQSTRMPFSGFPCTLGMCKVPVGCSGVAAFLAQRRIRLRSSDLDRSTRRKAGADRIVIASSKAPSNGGARTTTSYERGVGEDGTPEGRVATHGAKCLRIKVSEVVWTCAMDEVEWPTLHLMRLRLWNWCHGVQPGGVQRRIRVS</sequence>
<dbReference type="EMBL" id="JAGTJR010000050">
    <property type="protein sequence ID" value="KAH7028375.1"/>
    <property type="molecule type" value="Genomic_DNA"/>
</dbReference>
<protein>
    <submittedName>
        <fullName evidence="2">Uncharacterized protein</fullName>
    </submittedName>
</protein>
<evidence type="ECO:0000313" key="2">
    <source>
        <dbReference type="EMBL" id="KAH7028375.1"/>
    </source>
</evidence>
<name>A0ABQ8FUX6_9PEZI</name>
<proteinExistence type="predicted"/>
<gene>
    <name evidence="2" type="ORF">B0J12DRAFT_353764</name>
</gene>
<comment type="caution">
    <text evidence="2">The sequence shown here is derived from an EMBL/GenBank/DDBJ whole genome shotgun (WGS) entry which is preliminary data.</text>
</comment>
<organism evidence="2 3">
    <name type="scientific">Macrophomina phaseolina</name>
    <dbReference type="NCBI Taxonomy" id="35725"/>
    <lineage>
        <taxon>Eukaryota</taxon>
        <taxon>Fungi</taxon>
        <taxon>Dikarya</taxon>
        <taxon>Ascomycota</taxon>
        <taxon>Pezizomycotina</taxon>
        <taxon>Dothideomycetes</taxon>
        <taxon>Dothideomycetes incertae sedis</taxon>
        <taxon>Botryosphaeriales</taxon>
        <taxon>Botryosphaeriaceae</taxon>
        <taxon>Macrophomina</taxon>
    </lineage>
</organism>
<reference evidence="2 3" key="1">
    <citation type="journal article" date="2021" name="Nat. Commun.">
        <title>Genetic determinants of endophytism in the Arabidopsis root mycobiome.</title>
        <authorList>
            <person name="Mesny F."/>
            <person name="Miyauchi S."/>
            <person name="Thiergart T."/>
            <person name="Pickel B."/>
            <person name="Atanasova L."/>
            <person name="Karlsson M."/>
            <person name="Huettel B."/>
            <person name="Barry K.W."/>
            <person name="Haridas S."/>
            <person name="Chen C."/>
            <person name="Bauer D."/>
            <person name="Andreopoulos W."/>
            <person name="Pangilinan J."/>
            <person name="LaButti K."/>
            <person name="Riley R."/>
            <person name="Lipzen A."/>
            <person name="Clum A."/>
            <person name="Drula E."/>
            <person name="Henrissat B."/>
            <person name="Kohler A."/>
            <person name="Grigoriev I.V."/>
            <person name="Martin F.M."/>
            <person name="Hacquard S."/>
        </authorList>
    </citation>
    <scope>NUCLEOTIDE SEQUENCE [LARGE SCALE GENOMIC DNA]</scope>
    <source>
        <strain evidence="2 3">MPI-SDFR-AT-0080</strain>
    </source>
</reference>
<feature type="compositionally biased region" description="Polar residues" evidence="1">
    <location>
        <begin position="117"/>
        <end position="130"/>
    </location>
</feature>
<evidence type="ECO:0000313" key="3">
    <source>
        <dbReference type="Proteomes" id="UP000774617"/>
    </source>
</evidence>